<dbReference type="AlphaFoldDB" id="A0A2K9EF82"/>
<name>A0A2K9EF82_9RHOB</name>
<evidence type="ECO:0000313" key="3">
    <source>
        <dbReference type="Proteomes" id="UP000233742"/>
    </source>
</evidence>
<dbReference type="Proteomes" id="UP000233742">
    <property type="component" value="Chromosome"/>
</dbReference>
<proteinExistence type="predicted"/>
<sequence length="177" mass="18681">MIVIKKLLIWMIPLIALVAGTATGSLMAPEKPAAESDTESHSDAEGGKVAGLAEAEKDDHGGDNASAHDGTAAWFSFPNQFFVPIVRRGEVDRIMVLTLTIETSEAAKPGIEAQEHRLRDALLRSLIVHANTGGFSGNYTADAKLEKLRASLKAAAVRVAGADAHDVLIEDLALTDG</sequence>
<evidence type="ECO:0008006" key="4">
    <source>
        <dbReference type="Google" id="ProtNLM"/>
    </source>
</evidence>
<feature type="chain" id="PRO_5014642588" description="Flagellar protein FliL" evidence="1">
    <location>
        <begin position="29"/>
        <end position="177"/>
    </location>
</feature>
<organism evidence="2 3">
    <name type="scientific">Paracoccus tegillarcae</name>
    <dbReference type="NCBI Taxonomy" id="1529068"/>
    <lineage>
        <taxon>Bacteria</taxon>
        <taxon>Pseudomonadati</taxon>
        <taxon>Pseudomonadota</taxon>
        <taxon>Alphaproteobacteria</taxon>
        <taxon>Rhodobacterales</taxon>
        <taxon>Paracoccaceae</taxon>
        <taxon>Paracoccus</taxon>
    </lineage>
</organism>
<dbReference type="EMBL" id="CP025408">
    <property type="protein sequence ID" value="AUH33610.1"/>
    <property type="molecule type" value="Genomic_DNA"/>
</dbReference>
<evidence type="ECO:0000313" key="2">
    <source>
        <dbReference type="EMBL" id="AUH33610.1"/>
    </source>
</evidence>
<keyword evidence="1" id="KW-0732">Signal</keyword>
<evidence type="ECO:0000256" key="1">
    <source>
        <dbReference type="SAM" id="SignalP"/>
    </source>
</evidence>
<feature type="signal peptide" evidence="1">
    <location>
        <begin position="1"/>
        <end position="28"/>
    </location>
</feature>
<dbReference type="KEGG" id="paro:CUV01_09620"/>
<protein>
    <recommendedName>
        <fullName evidence="4">Flagellar protein FliL</fullName>
    </recommendedName>
</protein>
<keyword evidence="3" id="KW-1185">Reference proteome</keyword>
<accession>A0A2K9EF82</accession>
<gene>
    <name evidence="2" type="ORF">CUV01_09620</name>
</gene>
<reference evidence="2 3" key="1">
    <citation type="submission" date="2017-12" db="EMBL/GenBank/DDBJ databases">
        <authorList>
            <person name="Hurst M.R.H."/>
        </authorList>
    </citation>
    <scope>NUCLEOTIDE SEQUENCE [LARGE SCALE GENOMIC DNA]</scope>
    <source>
        <strain evidence="2 3">BM15</strain>
    </source>
</reference>